<gene>
    <name evidence="8" type="ordered locus">sce8384</name>
</gene>
<accession>A9FTQ3</accession>
<evidence type="ECO:0000256" key="1">
    <source>
        <dbReference type="ARBA" id="ARBA00004651"/>
    </source>
</evidence>
<name>A9FTQ3_SORC5</name>
<sequence length="137" mass="15128">MERDRLPRRVVREELGPGAPANARQRRSLAAKDRLHTIRPGPLAPCEGDPRETRDREHVPDRLSFARVVLGWSRVLRDANSGALRRSSMLNTALGRFRLVAVGEGASFLLIGGAMPLQYFTGFPAAVRVVGMAHHRG</sequence>
<evidence type="ECO:0000256" key="6">
    <source>
        <dbReference type="SAM" id="MobiDB-lite"/>
    </source>
</evidence>
<dbReference type="Proteomes" id="UP000002139">
    <property type="component" value="Chromosome"/>
</dbReference>
<evidence type="ECO:0000256" key="2">
    <source>
        <dbReference type="ARBA" id="ARBA00022475"/>
    </source>
</evidence>
<protein>
    <recommendedName>
        <fullName evidence="7">DUF3817 domain-containing protein</fullName>
    </recommendedName>
</protein>
<keyword evidence="9" id="KW-1185">Reference proteome</keyword>
<feature type="domain" description="DUF3817" evidence="7">
    <location>
        <begin position="94"/>
        <end position="134"/>
    </location>
</feature>
<dbReference type="Pfam" id="PF12823">
    <property type="entry name" value="DUF3817"/>
    <property type="match status" value="1"/>
</dbReference>
<evidence type="ECO:0000313" key="9">
    <source>
        <dbReference type="Proteomes" id="UP000002139"/>
    </source>
</evidence>
<keyword evidence="4" id="KW-1133">Transmembrane helix</keyword>
<organism evidence="8 9">
    <name type="scientific">Sorangium cellulosum (strain So ce56)</name>
    <name type="common">Polyangium cellulosum (strain So ce56)</name>
    <dbReference type="NCBI Taxonomy" id="448385"/>
    <lineage>
        <taxon>Bacteria</taxon>
        <taxon>Pseudomonadati</taxon>
        <taxon>Myxococcota</taxon>
        <taxon>Polyangia</taxon>
        <taxon>Polyangiales</taxon>
        <taxon>Polyangiaceae</taxon>
        <taxon>Sorangium</taxon>
    </lineage>
</organism>
<evidence type="ECO:0000256" key="4">
    <source>
        <dbReference type="ARBA" id="ARBA00022989"/>
    </source>
</evidence>
<proteinExistence type="predicted"/>
<keyword evidence="3" id="KW-0812">Transmembrane</keyword>
<reference evidence="8 9" key="1">
    <citation type="journal article" date="2007" name="Nat. Biotechnol.">
        <title>Complete genome sequence of the myxobacterium Sorangium cellulosum.</title>
        <authorList>
            <person name="Schneiker S."/>
            <person name="Perlova O."/>
            <person name="Kaiser O."/>
            <person name="Gerth K."/>
            <person name="Alici A."/>
            <person name="Altmeyer M.O."/>
            <person name="Bartels D."/>
            <person name="Bekel T."/>
            <person name="Beyer S."/>
            <person name="Bode E."/>
            <person name="Bode H.B."/>
            <person name="Bolten C.J."/>
            <person name="Choudhuri J.V."/>
            <person name="Doss S."/>
            <person name="Elnakady Y.A."/>
            <person name="Frank B."/>
            <person name="Gaigalat L."/>
            <person name="Goesmann A."/>
            <person name="Groeger C."/>
            <person name="Gross F."/>
            <person name="Jelsbak L."/>
            <person name="Jelsbak L."/>
            <person name="Kalinowski J."/>
            <person name="Kegler C."/>
            <person name="Knauber T."/>
            <person name="Konietzny S."/>
            <person name="Kopp M."/>
            <person name="Krause L."/>
            <person name="Krug D."/>
            <person name="Linke B."/>
            <person name="Mahmud T."/>
            <person name="Martinez-Arias R."/>
            <person name="McHardy A.C."/>
            <person name="Merai M."/>
            <person name="Meyer F."/>
            <person name="Mormann S."/>
            <person name="Munoz-Dorado J."/>
            <person name="Perez J."/>
            <person name="Pradella S."/>
            <person name="Rachid S."/>
            <person name="Raddatz G."/>
            <person name="Rosenau F."/>
            <person name="Rueckert C."/>
            <person name="Sasse F."/>
            <person name="Scharfe M."/>
            <person name="Schuster S.C."/>
            <person name="Suen G."/>
            <person name="Treuner-Lange A."/>
            <person name="Velicer G.J."/>
            <person name="Vorholter F.-J."/>
            <person name="Weissman K.J."/>
            <person name="Welch R.D."/>
            <person name="Wenzel S.C."/>
            <person name="Whitworth D.E."/>
            <person name="Wilhelm S."/>
            <person name="Wittmann C."/>
            <person name="Bloecker H."/>
            <person name="Puehler A."/>
            <person name="Mueller R."/>
        </authorList>
    </citation>
    <scope>NUCLEOTIDE SEQUENCE [LARGE SCALE GENOMIC DNA]</scope>
    <source>
        <strain evidence="9">So ce56</strain>
    </source>
</reference>
<dbReference type="STRING" id="448385.sce8384"/>
<evidence type="ECO:0000256" key="3">
    <source>
        <dbReference type="ARBA" id="ARBA00022692"/>
    </source>
</evidence>
<keyword evidence="5" id="KW-0472">Membrane</keyword>
<dbReference type="GO" id="GO:0005886">
    <property type="term" value="C:plasma membrane"/>
    <property type="evidence" value="ECO:0007669"/>
    <property type="project" value="UniProtKB-SubCell"/>
</dbReference>
<dbReference type="HOGENOM" id="CLU_1863861_0_0_7"/>
<dbReference type="AlphaFoldDB" id="A9FTQ3"/>
<evidence type="ECO:0000313" key="8">
    <source>
        <dbReference type="EMBL" id="CAN98554.1"/>
    </source>
</evidence>
<comment type="subcellular location">
    <subcellularLocation>
        <location evidence="1">Cell membrane</location>
        <topology evidence="1">Multi-pass membrane protein</topology>
    </subcellularLocation>
</comment>
<evidence type="ECO:0000256" key="5">
    <source>
        <dbReference type="ARBA" id="ARBA00023136"/>
    </source>
</evidence>
<dbReference type="EMBL" id="AM746676">
    <property type="protein sequence ID" value="CAN98554.1"/>
    <property type="molecule type" value="Genomic_DNA"/>
</dbReference>
<dbReference type="InterPro" id="IPR023845">
    <property type="entry name" value="DUF3817_TM"/>
</dbReference>
<keyword evidence="2" id="KW-1003">Cell membrane</keyword>
<evidence type="ECO:0000259" key="7">
    <source>
        <dbReference type="Pfam" id="PF12823"/>
    </source>
</evidence>
<feature type="region of interest" description="Disordered" evidence="6">
    <location>
        <begin position="1"/>
        <end position="58"/>
    </location>
</feature>
<dbReference type="KEGG" id="scl:sce8384"/>
<feature type="compositionally biased region" description="Basic and acidic residues" evidence="6">
    <location>
        <begin position="48"/>
        <end position="58"/>
    </location>
</feature>
<feature type="compositionally biased region" description="Basic and acidic residues" evidence="6">
    <location>
        <begin position="1"/>
        <end position="15"/>
    </location>
</feature>